<dbReference type="Proteomes" id="UP000790347">
    <property type="component" value="Unassembled WGS sequence"/>
</dbReference>
<evidence type="ECO:0000313" key="2">
    <source>
        <dbReference type="EMBL" id="KAH9528791.1"/>
    </source>
</evidence>
<evidence type="ECO:0000313" key="3">
    <source>
        <dbReference type="Proteomes" id="UP000790347"/>
    </source>
</evidence>
<feature type="region of interest" description="Disordered" evidence="1">
    <location>
        <begin position="1"/>
        <end position="37"/>
    </location>
</feature>
<dbReference type="EMBL" id="ASGP02000001">
    <property type="protein sequence ID" value="KAH9528791.1"/>
    <property type="molecule type" value="Genomic_DNA"/>
</dbReference>
<protein>
    <submittedName>
        <fullName evidence="2">Uncharacterized protein</fullName>
    </submittedName>
</protein>
<dbReference type="AlphaFoldDB" id="A0A922L9W5"/>
<accession>A0A922L9W5</accession>
<reference evidence="2" key="1">
    <citation type="submission" date="2013-05" db="EMBL/GenBank/DDBJ databases">
        <authorList>
            <person name="Yim A.K.Y."/>
            <person name="Chan T.F."/>
            <person name="Ji K.M."/>
            <person name="Liu X.Y."/>
            <person name="Zhou J.W."/>
            <person name="Li R.Q."/>
            <person name="Yang K.Y."/>
            <person name="Li J."/>
            <person name="Li M."/>
            <person name="Law P.T.W."/>
            <person name="Wu Y.L."/>
            <person name="Cai Z.L."/>
            <person name="Qin H."/>
            <person name="Bao Y."/>
            <person name="Leung R.K.K."/>
            <person name="Ng P.K.S."/>
            <person name="Zou J."/>
            <person name="Zhong X.J."/>
            <person name="Ran P.X."/>
            <person name="Zhong N.S."/>
            <person name="Liu Z.G."/>
            <person name="Tsui S.K.W."/>
        </authorList>
    </citation>
    <scope>NUCLEOTIDE SEQUENCE</scope>
    <source>
        <strain evidence="2">Derf</strain>
        <tissue evidence="2">Whole organism</tissue>
    </source>
</reference>
<keyword evidence="3" id="KW-1185">Reference proteome</keyword>
<evidence type="ECO:0000256" key="1">
    <source>
        <dbReference type="SAM" id="MobiDB-lite"/>
    </source>
</evidence>
<reference evidence="2" key="2">
    <citation type="journal article" date="2022" name="Res Sq">
        <title>Comparative Genomics Reveals Insights into the Divergent Evolution of Astigmatic Mites and Household Pest Adaptations.</title>
        <authorList>
            <person name="Xiong Q."/>
            <person name="Wan A.T.-Y."/>
            <person name="Liu X.-Y."/>
            <person name="Fung C.S.-H."/>
            <person name="Xiao X."/>
            <person name="Malainual N."/>
            <person name="Hou J."/>
            <person name="Wang L."/>
            <person name="Wang M."/>
            <person name="Yang K."/>
            <person name="Cui Y."/>
            <person name="Leung E."/>
            <person name="Nong W."/>
            <person name="Shin S.-K."/>
            <person name="Au S."/>
            <person name="Jeong K.Y."/>
            <person name="Chew F.T."/>
            <person name="Hui J."/>
            <person name="Leung T.F."/>
            <person name="Tungtrongchitr A."/>
            <person name="Zhong N."/>
            <person name="Liu Z."/>
            <person name="Tsui S."/>
        </authorList>
    </citation>
    <scope>NUCLEOTIDE SEQUENCE</scope>
    <source>
        <strain evidence="2">Derf</strain>
        <tissue evidence="2">Whole organism</tissue>
    </source>
</reference>
<name>A0A922L9W5_DERFA</name>
<organism evidence="2 3">
    <name type="scientific">Dermatophagoides farinae</name>
    <name type="common">American house dust mite</name>
    <dbReference type="NCBI Taxonomy" id="6954"/>
    <lineage>
        <taxon>Eukaryota</taxon>
        <taxon>Metazoa</taxon>
        <taxon>Ecdysozoa</taxon>
        <taxon>Arthropoda</taxon>
        <taxon>Chelicerata</taxon>
        <taxon>Arachnida</taxon>
        <taxon>Acari</taxon>
        <taxon>Acariformes</taxon>
        <taxon>Sarcoptiformes</taxon>
        <taxon>Astigmata</taxon>
        <taxon>Psoroptidia</taxon>
        <taxon>Analgoidea</taxon>
        <taxon>Pyroglyphidae</taxon>
        <taxon>Dermatophagoidinae</taxon>
        <taxon>Dermatophagoides</taxon>
    </lineage>
</organism>
<sequence length="87" mass="10122">MSTTPSPAQTRSTMPVHDQQRQTRNINQIQHPNKNSSTQICHYQFRSIQQRTKSSHIQQLVPLQVNENGITKFDSNIHKSHNNNFKN</sequence>
<comment type="caution">
    <text evidence="2">The sequence shown here is derived from an EMBL/GenBank/DDBJ whole genome shotgun (WGS) entry which is preliminary data.</text>
</comment>
<gene>
    <name evidence="2" type="ORF">DERF_002705</name>
</gene>
<proteinExistence type="predicted"/>
<feature type="compositionally biased region" description="Polar residues" evidence="1">
    <location>
        <begin position="1"/>
        <end position="13"/>
    </location>
</feature>